<accession>A0A6J4MNF6</accession>
<feature type="region of interest" description="Disordered" evidence="1">
    <location>
        <begin position="18"/>
        <end position="46"/>
    </location>
</feature>
<evidence type="ECO:0000256" key="1">
    <source>
        <dbReference type="SAM" id="MobiDB-lite"/>
    </source>
</evidence>
<dbReference type="AlphaFoldDB" id="A0A6J4MNF6"/>
<feature type="compositionally biased region" description="Basic residues" evidence="1">
    <location>
        <begin position="25"/>
        <end position="40"/>
    </location>
</feature>
<dbReference type="EMBL" id="CADCUK010000018">
    <property type="protein sequence ID" value="CAA9361942.1"/>
    <property type="molecule type" value="Genomic_DNA"/>
</dbReference>
<gene>
    <name evidence="2" type="ORF">AVDCRST_MAG47-269</name>
</gene>
<evidence type="ECO:0000313" key="2">
    <source>
        <dbReference type="EMBL" id="CAA9361942.1"/>
    </source>
</evidence>
<sequence>MDNSYLYFTTAEIDYRRERMMQGTRPRRRRGTRSTWRRRHGSELAT</sequence>
<reference evidence="2" key="1">
    <citation type="submission" date="2020-02" db="EMBL/GenBank/DDBJ databases">
        <authorList>
            <person name="Meier V. D."/>
        </authorList>
    </citation>
    <scope>NUCLEOTIDE SEQUENCE</scope>
    <source>
        <strain evidence="2">AVDCRST_MAG47</strain>
    </source>
</reference>
<protein>
    <submittedName>
        <fullName evidence="2">Uncharacterized protein</fullName>
    </submittedName>
</protein>
<name>A0A6J4MNF6_9ACTN</name>
<proteinExistence type="predicted"/>
<organism evidence="2">
    <name type="scientific">uncultured Nocardioidaceae bacterium</name>
    <dbReference type="NCBI Taxonomy" id="253824"/>
    <lineage>
        <taxon>Bacteria</taxon>
        <taxon>Bacillati</taxon>
        <taxon>Actinomycetota</taxon>
        <taxon>Actinomycetes</taxon>
        <taxon>Propionibacteriales</taxon>
        <taxon>Nocardioidaceae</taxon>
        <taxon>environmental samples</taxon>
    </lineage>
</organism>